<reference evidence="5" key="1">
    <citation type="submission" date="2018-06" db="EMBL/GenBank/DDBJ databases">
        <authorList>
            <person name="Feng T."/>
            <person name="Jeon C.O."/>
        </authorList>
    </citation>
    <scope>NUCLEOTIDE SEQUENCE [LARGE SCALE GENOMIC DNA]</scope>
    <source>
        <strain evidence="5">S23</strain>
    </source>
</reference>
<dbReference type="GO" id="GO:0008195">
    <property type="term" value="F:phosphatidate phosphatase activity"/>
    <property type="evidence" value="ECO:0007669"/>
    <property type="project" value="InterPro"/>
</dbReference>
<evidence type="ECO:0000256" key="1">
    <source>
        <dbReference type="SAM" id="MobiDB-lite"/>
    </source>
</evidence>
<feature type="region of interest" description="Disordered" evidence="1">
    <location>
        <begin position="365"/>
        <end position="385"/>
    </location>
</feature>
<comment type="caution">
    <text evidence="4">The sequence shown here is derived from an EMBL/GenBank/DDBJ whole genome shotgun (WGS) entry which is preliminary data.</text>
</comment>
<evidence type="ECO:0000313" key="5">
    <source>
        <dbReference type="Proteomes" id="UP000255165"/>
    </source>
</evidence>
<feature type="chain" id="PRO_5016689600" description="Phosphatidate phosphatase APP1 catalytic domain-containing protein" evidence="2">
    <location>
        <begin position="30"/>
        <end position="385"/>
    </location>
</feature>
<name>A0A370NP44_9BURK</name>
<evidence type="ECO:0000313" key="4">
    <source>
        <dbReference type="EMBL" id="RDK07359.1"/>
    </source>
</evidence>
<dbReference type="InterPro" id="IPR052935">
    <property type="entry name" value="Mg2+_PAP"/>
</dbReference>
<dbReference type="InterPro" id="IPR019236">
    <property type="entry name" value="APP1_cat"/>
</dbReference>
<dbReference type="Proteomes" id="UP000255165">
    <property type="component" value="Unassembled WGS sequence"/>
</dbReference>
<dbReference type="Pfam" id="PF09949">
    <property type="entry name" value="APP1_cat"/>
    <property type="match status" value="1"/>
</dbReference>
<gene>
    <name evidence="4" type="ORF">DN412_26615</name>
</gene>
<protein>
    <recommendedName>
        <fullName evidence="3">Phosphatidate phosphatase APP1 catalytic domain-containing protein</fullName>
    </recommendedName>
</protein>
<feature type="signal peptide" evidence="2">
    <location>
        <begin position="1"/>
        <end position="29"/>
    </location>
</feature>
<dbReference type="PANTHER" id="PTHR28208:SF3">
    <property type="entry name" value="PHOSPHATIDATE PHOSPHATASE APP1"/>
    <property type="match status" value="1"/>
</dbReference>
<feature type="domain" description="Phosphatidate phosphatase APP1 catalytic" evidence="3">
    <location>
        <begin position="183"/>
        <end position="340"/>
    </location>
</feature>
<sequence>MGRNAVLRRIDMKLAPLLLVASFALTSCATTFSGTPTDGPQAGQVVRFFPSMASKVNESQWLLQIQGRIYEPAEASQFRQGLVKAFALRVHPSGDPEIYRRRAGLFLSDSQGNAVVTVEIGGKSVRLPPSDAAGYFSGKVLMTDAEAKSFAKEGVITFESLPAGGNQERFTGTVVLVPDKGLTVVTDMDDTIKQTCVLDRDKMLANTFSNEFRDVPGMADLYRSWETTYGPGIHFHVVSAGPWQLNEPLAEFVIAKNFPVFTWDMRSIDIPNIQAGLQELTDQSKDRIRDFKIEKIRALMQRFPDRHVILVGDSAERDPEAYQQIRSEFENRVDAIYIRKVPEECQKEDRRDYASLPLRLFSDPAELPRSAPNRDGRGIAETGRW</sequence>
<keyword evidence="2" id="KW-0732">Signal</keyword>
<organism evidence="4 5">
    <name type="scientific">Cupriavidus lacunae</name>
    <dbReference type="NCBI Taxonomy" id="2666307"/>
    <lineage>
        <taxon>Bacteria</taxon>
        <taxon>Pseudomonadati</taxon>
        <taxon>Pseudomonadota</taxon>
        <taxon>Betaproteobacteria</taxon>
        <taxon>Burkholderiales</taxon>
        <taxon>Burkholderiaceae</taxon>
        <taxon>Cupriavidus</taxon>
    </lineage>
</organism>
<accession>A0A370NP44</accession>
<dbReference type="PANTHER" id="PTHR28208">
    <property type="entry name" value="PHOSPHATIDATE PHOSPHATASE APP1"/>
    <property type="match status" value="1"/>
</dbReference>
<evidence type="ECO:0000259" key="3">
    <source>
        <dbReference type="Pfam" id="PF09949"/>
    </source>
</evidence>
<dbReference type="EMBL" id="QKWJ01000043">
    <property type="protein sequence ID" value="RDK07359.1"/>
    <property type="molecule type" value="Genomic_DNA"/>
</dbReference>
<dbReference type="PROSITE" id="PS51257">
    <property type="entry name" value="PROKAR_LIPOPROTEIN"/>
    <property type="match status" value="1"/>
</dbReference>
<dbReference type="AlphaFoldDB" id="A0A370NP44"/>
<keyword evidence="5" id="KW-1185">Reference proteome</keyword>
<evidence type="ECO:0000256" key="2">
    <source>
        <dbReference type="SAM" id="SignalP"/>
    </source>
</evidence>
<feature type="compositionally biased region" description="Basic and acidic residues" evidence="1">
    <location>
        <begin position="372"/>
        <end position="385"/>
    </location>
</feature>
<proteinExistence type="predicted"/>